<evidence type="ECO:0000313" key="3">
    <source>
        <dbReference type="Proteomes" id="UP000031488"/>
    </source>
</evidence>
<dbReference type="Proteomes" id="UP000031488">
    <property type="component" value="Unassembled WGS sequence"/>
</dbReference>
<accession>A0A0B9AQN1</accession>
<dbReference type="PANTHER" id="PTHR21666:SF285">
    <property type="entry name" value="M23 FAMILY METALLOPEPTIDASE"/>
    <property type="match status" value="1"/>
</dbReference>
<dbReference type="Gene3D" id="2.70.70.10">
    <property type="entry name" value="Glucose Permease (Domain IIA)"/>
    <property type="match status" value="1"/>
</dbReference>
<dbReference type="CDD" id="cd12797">
    <property type="entry name" value="M23_peptidase"/>
    <property type="match status" value="1"/>
</dbReference>
<dbReference type="InterPro" id="IPR050570">
    <property type="entry name" value="Cell_wall_metabolism_enzyme"/>
</dbReference>
<proteinExistence type="predicted"/>
<keyword evidence="3" id="KW-1185">Reference proteome</keyword>
<dbReference type="AlphaFoldDB" id="A0A0B9AQN1"/>
<dbReference type="InterPro" id="IPR011055">
    <property type="entry name" value="Dup_hybrid_motif"/>
</dbReference>
<evidence type="ECO:0000259" key="1">
    <source>
        <dbReference type="Pfam" id="PF01551"/>
    </source>
</evidence>
<dbReference type="PATRIC" id="fig|1703.6.peg.1000"/>
<organism evidence="2 3">
    <name type="scientific">Brevibacterium linens</name>
    <dbReference type="NCBI Taxonomy" id="1703"/>
    <lineage>
        <taxon>Bacteria</taxon>
        <taxon>Bacillati</taxon>
        <taxon>Actinomycetota</taxon>
        <taxon>Actinomycetes</taxon>
        <taxon>Micrococcales</taxon>
        <taxon>Brevibacteriaceae</taxon>
        <taxon>Brevibacterium</taxon>
    </lineage>
</organism>
<feature type="domain" description="M23ase beta-sheet core" evidence="1">
    <location>
        <begin position="121"/>
        <end position="183"/>
    </location>
</feature>
<protein>
    <submittedName>
        <fullName evidence="2">Peptidase M23</fullName>
    </submittedName>
</protein>
<dbReference type="GO" id="GO:0004222">
    <property type="term" value="F:metalloendopeptidase activity"/>
    <property type="evidence" value="ECO:0007669"/>
    <property type="project" value="TreeGrafter"/>
</dbReference>
<gene>
    <name evidence="2" type="ORF">AE0388_1112</name>
</gene>
<dbReference type="InterPro" id="IPR016047">
    <property type="entry name" value="M23ase_b-sheet_dom"/>
</dbReference>
<comment type="caution">
    <text evidence="2">The sequence shown here is derived from an EMBL/GenBank/DDBJ whole genome shotgun (WGS) entry which is preliminary data.</text>
</comment>
<dbReference type="Pfam" id="PF01551">
    <property type="entry name" value="Peptidase_M23"/>
    <property type="match status" value="1"/>
</dbReference>
<reference evidence="2 3" key="1">
    <citation type="submission" date="2014-11" db="EMBL/GenBank/DDBJ databases">
        <title>Draft Genome Sequence of Brevibacterium linens AE038-8.</title>
        <authorList>
            <person name="Maizel D."/>
            <person name="Utturkar S.M."/>
            <person name="Brown S.D."/>
            <person name="Ferrero M."/>
            <person name="Rosen B.P."/>
        </authorList>
    </citation>
    <scope>NUCLEOTIDE SEQUENCE [LARGE SCALE GENOMIC DNA]</scope>
    <source>
        <strain evidence="2 3">AE038-8</strain>
    </source>
</reference>
<evidence type="ECO:0000313" key="2">
    <source>
        <dbReference type="EMBL" id="KHS53169.1"/>
    </source>
</evidence>
<name>A0A0B9AQN1_BRELN</name>
<dbReference type="EMBL" id="JTJZ01000016">
    <property type="protein sequence ID" value="KHS53169.1"/>
    <property type="molecule type" value="Genomic_DNA"/>
</dbReference>
<dbReference type="PANTHER" id="PTHR21666">
    <property type="entry name" value="PEPTIDASE-RELATED"/>
    <property type="match status" value="1"/>
</dbReference>
<dbReference type="OrthoDB" id="9809488at2"/>
<sequence>MWYAATVEMSAEALDLVYPFTGRWLVQNSPADQVPSHGTTRFATSYAIDFVPVDASGRSAVFGLGSLFRPESPEQFIGFGRSVLAPVAGVVVAVHDSATDHPAYRGLPSLGYAMTQRRRADAGWLALAGNHIMIRTGTAVVALCHLQQGSVQFQVGQTVQIGEKLGRCGNSGNSTEPHLHVQAISSLDIARADAVPIRFSGTLPPAGDIVDL</sequence>
<dbReference type="SUPFAM" id="SSF51261">
    <property type="entry name" value="Duplicated hybrid motif"/>
    <property type="match status" value="1"/>
</dbReference>